<dbReference type="InterPro" id="IPR019226">
    <property type="entry name" value="DUF2158"/>
</dbReference>
<accession>A0A1N6DQH5</accession>
<organism evidence="1 2">
    <name type="scientific">Halodesulfovibrio marinisediminis DSM 17456</name>
    <dbReference type="NCBI Taxonomy" id="1121457"/>
    <lineage>
        <taxon>Bacteria</taxon>
        <taxon>Pseudomonadati</taxon>
        <taxon>Thermodesulfobacteriota</taxon>
        <taxon>Desulfovibrionia</taxon>
        <taxon>Desulfovibrionales</taxon>
        <taxon>Desulfovibrionaceae</taxon>
        <taxon>Halodesulfovibrio</taxon>
    </lineage>
</organism>
<gene>
    <name evidence="1" type="ORF">SAMN02745161_0392</name>
</gene>
<dbReference type="AlphaFoldDB" id="A0A1N6DQH5"/>
<keyword evidence="2" id="KW-1185">Reference proteome</keyword>
<name>A0A1N6DQH5_9BACT</name>
<proteinExistence type="predicted"/>
<evidence type="ECO:0000313" key="1">
    <source>
        <dbReference type="EMBL" id="SIN73010.1"/>
    </source>
</evidence>
<dbReference type="RefSeq" id="WP_074215278.1">
    <property type="nucleotide sequence ID" value="NZ_FSRG01000003.1"/>
</dbReference>
<dbReference type="Pfam" id="PF09926">
    <property type="entry name" value="DUF2158"/>
    <property type="match status" value="1"/>
</dbReference>
<sequence>MKKLKHGDVVMLNSGGVPMTVSSIINEGKFVYCKWFWDGECHEDRFYAPMVSKVGLLNKLKRVVRA</sequence>
<dbReference type="STRING" id="1121457.SAMN02745161_0392"/>
<protein>
    <submittedName>
        <fullName evidence="1">Uncharacterized small protein</fullName>
    </submittedName>
</protein>
<dbReference type="EMBL" id="FSRG01000003">
    <property type="protein sequence ID" value="SIN73010.1"/>
    <property type="molecule type" value="Genomic_DNA"/>
</dbReference>
<dbReference type="OrthoDB" id="1264301at2"/>
<dbReference type="Proteomes" id="UP000184694">
    <property type="component" value="Unassembled WGS sequence"/>
</dbReference>
<reference evidence="2" key="1">
    <citation type="submission" date="2016-11" db="EMBL/GenBank/DDBJ databases">
        <authorList>
            <person name="Varghese N."/>
            <person name="Submissions S."/>
        </authorList>
    </citation>
    <scope>NUCLEOTIDE SEQUENCE [LARGE SCALE GENOMIC DNA]</scope>
    <source>
        <strain evidence="2">DSM 17456</strain>
    </source>
</reference>
<evidence type="ECO:0000313" key="2">
    <source>
        <dbReference type="Proteomes" id="UP000184694"/>
    </source>
</evidence>